<comment type="function">
    <text evidence="1">Mitochondrial membrane ATP synthase (F(1)F(0) ATP synthase or Complex V) produces ATP from ADP in the presence of a proton gradient across the membrane which is generated by electron transport complexes of the respiratory chain. F-type ATPases consist of two structural domains, F(1) - containing the extramembraneous catalytic core, and F(0) - containing the membrane proton channel, linked together by a central stalk and a peripheral stalk. During catalysis, ATP synthesis in the catalytic domain of F(1) is coupled via a rotary mechanism of the central stalk subunits to proton translocation. Part of the complex F(0) domain and the peripheric stalk, which acts as a stator to hold the catalytic alpha(3)beta(3) subcomplex and subunit a/ATP6 static relative to the rotary elements.</text>
</comment>
<dbReference type="HOGENOM" id="CLU_077208_0_0_1"/>
<dbReference type="STRING" id="931890.G8JVN4"/>
<dbReference type="FunCoup" id="G8JVN4">
    <property type="interactions" value="471"/>
</dbReference>
<accession>G8JVN4</accession>
<keyword evidence="5 9" id="KW-0999">Mitochondrion inner membrane</keyword>
<dbReference type="GO" id="GO:0046933">
    <property type="term" value="F:proton-transporting ATP synthase activity, rotational mechanism"/>
    <property type="evidence" value="ECO:0007669"/>
    <property type="project" value="EnsemblFungi"/>
</dbReference>
<evidence type="ECO:0000256" key="6">
    <source>
        <dbReference type="ARBA" id="ARBA00023065"/>
    </source>
</evidence>
<keyword evidence="6 9" id="KW-0406">Ion transport</keyword>
<keyword evidence="3 9" id="KW-0138">CF(0)</keyword>
<comment type="similarity">
    <text evidence="9">Belongs to the eukaryotic ATPase B chain family.</text>
</comment>
<dbReference type="Proteomes" id="UP000006790">
    <property type="component" value="Chromosome 7"/>
</dbReference>
<dbReference type="GO" id="GO:0005743">
    <property type="term" value="C:mitochondrial inner membrane"/>
    <property type="evidence" value="ECO:0007669"/>
    <property type="project" value="UniProtKB-SubCell"/>
</dbReference>
<dbReference type="InParanoid" id="G8JVN4"/>
<dbReference type="SUPFAM" id="SSF161060">
    <property type="entry name" value="ATP synthase B chain-like"/>
    <property type="match status" value="1"/>
</dbReference>
<dbReference type="PANTHER" id="PTHR12733:SF3">
    <property type="entry name" value="ATP SYNTHASE F(0) COMPLEX SUBUNIT B1, MITOCHONDRIAL"/>
    <property type="match status" value="1"/>
</dbReference>
<dbReference type="FunFam" id="1.20.5.2210:FF:000002">
    <property type="entry name" value="ATP synthase subunit 4 mitochondrial"/>
    <property type="match status" value="1"/>
</dbReference>
<evidence type="ECO:0000256" key="3">
    <source>
        <dbReference type="ARBA" id="ARBA00022547"/>
    </source>
</evidence>
<dbReference type="InterPro" id="IPR013837">
    <property type="entry name" value="ATP_synth_F0_suB"/>
</dbReference>
<dbReference type="GO" id="GO:0045259">
    <property type="term" value="C:proton-transporting ATP synthase complex"/>
    <property type="evidence" value="ECO:0007669"/>
    <property type="project" value="UniProtKB-KW"/>
</dbReference>
<gene>
    <name evidence="10" type="ordered locus">Ecym_7043</name>
</gene>
<evidence type="ECO:0000256" key="5">
    <source>
        <dbReference type="ARBA" id="ARBA00022792"/>
    </source>
</evidence>
<dbReference type="eggNOG" id="KOG3976">
    <property type="taxonomic scope" value="Eukaryota"/>
</dbReference>
<keyword evidence="8 9" id="KW-0472">Membrane</keyword>
<dbReference type="Gene3D" id="1.20.5.2210">
    <property type="match status" value="1"/>
</dbReference>
<dbReference type="GeneID" id="11469296"/>
<dbReference type="GO" id="GO:0046961">
    <property type="term" value="F:proton-transporting ATPase activity, rotational mechanism"/>
    <property type="evidence" value="ECO:0007669"/>
    <property type="project" value="EnsemblFungi"/>
</dbReference>
<evidence type="ECO:0000313" key="11">
    <source>
        <dbReference type="Proteomes" id="UP000006790"/>
    </source>
</evidence>
<keyword evidence="4 9" id="KW-0375">Hydrogen ion transport</keyword>
<dbReference type="EMBL" id="CP002503">
    <property type="protein sequence ID" value="AET40899.1"/>
    <property type="molecule type" value="Genomic_DNA"/>
</dbReference>
<organism evidence="10 11">
    <name type="scientific">Eremothecium cymbalariae (strain CBS 270.75 / DBVPG 7215 / KCTC 17166 / NRRL Y-17582)</name>
    <name type="common">Yeast</name>
    <dbReference type="NCBI Taxonomy" id="931890"/>
    <lineage>
        <taxon>Eukaryota</taxon>
        <taxon>Fungi</taxon>
        <taxon>Dikarya</taxon>
        <taxon>Ascomycota</taxon>
        <taxon>Saccharomycotina</taxon>
        <taxon>Saccharomycetes</taxon>
        <taxon>Saccharomycetales</taxon>
        <taxon>Saccharomycetaceae</taxon>
        <taxon>Eremothecium</taxon>
    </lineage>
</organism>
<keyword evidence="11" id="KW-1185">Reference proteome</keyword>
<reference evidence="11" key="1">
    <citation type="journal article" date="2012" name="G3 (Bethesda)">
        <title>Pichia sorbitophila, an interspecies yeast hybrid reveals early steps of genome resolution following polyploidization.</title>
        <authorList>
            <person name="Leh Louis V."/>
            <person name="Despons L."/>
            <person name="Friedrich A."/>
            <person name="Martin T."/>
            <person name="Durrens P."/>
            <person name="Casaregola S."/>
            <person name="Neuveglise C."/>
            <person name="Fairhead C."/>
            <person name="Marck C."/>
            <person name="Cruz J.A."/>
            <person name="Straub M.L."/>
            <person name="Kugler V."/>
            <person name="Sacerdot C."/>
            <person name="Uzunov Z."/>
            <person name="Thierry A."/>
            <person name="Weiss S."/>
            <person name="Bleykasten C."/>
            <person name="De Montigny J."/>
            <person name="Jacques N."/>
            <person name="Jung P."/>
            <person name="Lemaire M."/>
            <person name="Mallet S."/>
            <person name="Morel G."/>
            <person name="Richard G.F."/>
            <person name="Sarkar A."/>
            <person name="Savel G."/>
            <person name="Schacherer J."/>
            <person name="Seret M.L."/>
            <person name="Talla E."/>
            <person name="Samson G."/>
            <person name="Jubin C."/>
            <person name="Poulain J."/>
            <person name="Vacherie B."/>
            <person name="Barbe V."/>
            <person name="Pelletier E."/>
            <person name="Sherman D.J."/>
            <person name="Westhof E."/>
            <person name="Weissenbach J."/>
            <person name="Baret P.V."/>
            <person name="Wincker P."/>
            <person name="Gaillardin C."/>
            <person name="Dujon B."/>
            <person name="Souciet J.L."/>
        </authorList>
    </citation>
    <scope>NUCLEOTIDE SEQUENCE [LARGE SCALE GENOMIC DNA]</scope>
    <source>
        <strain evidence="11">CBS 270.75 / DBVPG 7215 / KCTC 17166 / NRRL Y-17582</strain>
    </source>
</reference>
<dbReference type="OrthoDB" id="67388at2759"/>
<evidence type="ECO:0000313" key="10">
    <source>
        <dbReference type="EMBL" id="AET40899.1"/>
    </source>
</evidence>
<dbReference type="KEGG" id="erc:Ecym_7043"/>
<dbReference type="AlphaFoldDB" id="G8JVN4"/>
<proteinExistence type="inferred from homology"/>
<dbReference type="OMA" id="YTEWADG"/>
<dbReference type="Pfam" id="PF05405">
    <property type="entry name" value="Mt_ATP-synt_B"/>
    <property type="match status" value="1"/>
</dbReference>
<sequence>MLFTHFHVLVRWFCSKQVNNGINLLFLIGARLLSTPAPEDPKVKASAILNALPGNSALSKTGILATSAAAALYAISNELYVIDAETILVGTFAGVCVLIAKLLAPLYKDFADNRIKHVSNILNSSRTKHVDAVKSRIDSVSELKNVTTTTKVLFDVSKETLELEAKAFELKQQVELAAEAKSVLDSWVRYEASVRQMQQQQLTESVIAKVKTELVNPKFQERVLQQSVADVEKLLANLK</sequence>
<comment type="subunit">
    <text evidence="9">F-type ATPases have 2 components, CF(1) - the catalytic core - and CF(0) - the membrane proton channel. In yeast, the dimeric form of ATP synthase consists of 17 polypeptides: alpha, beta, gamma, delta, epsilon, 4 (B), 5 (OSCP), 6 (A), 8, 9 (C), d, E (Tim11), f, g, h, i/j and k.</text>
</comment>
<protein>
    <recommendedName>
        <fullName evidence="9">ATP synthase subunit 4</fullName>
    </recommendedName>
</protein>
<dbReference type="InterPro" id="IPR008688">
    <property type="entry name" value="ATP_synth_Bsub_B/MI25"/>
</dbReference>
<comment type="subcellular location">
    <subcellularLocation>
        <location evidence="9">Mitochondrion</location>
    </subcellularLocation>
    <subcellularLocation>
        <location evidence="9">Mitochondrion inner membrane</location>
    </subcellularLocation>
</comment>
<evidence type="ECO:0000256" key="2">
    <source>
        <dbReference type="ARBA" id="ARBA00022448"/>
    </source>
</evidence>
<evidence type="ECO:0000256" key="7">
    <source>
        <dbReference type="ARBA" id="ARBA00023128"/>
    </source>
</evidence>
<dbReference type="RefSeq" id="XP_003647716.1">
    <property type="nucleotide sequence ID" value="XM_003647668.1"/>
</dbReference>
<dbReference type="GO" id="GO:0065003">
    <property type="term" value="P:protein-containing complex assembly"/>
    <property type="evidence" value="ECO:0007669"/>
    <property type="project" value="EnsemblFungi"/>
</dbReference>
<comment type="function">
    <text evidence="9">Subunit b, of the mitochondrial membrane ATP synthase complex (F(1)F(0) ATP synthase or Complex V) that produces ATP from ADP in the presence of a proton gradient across the membrane which is generated by electron transport complexes of the respiratory chain. ATP synthase complex consist of a soluble F(1) head domain - the catalytic core - and a membrane F(1) domain - the membrane proton channel. These two domains are linked by a central stalk rotating inside the F(1) region and a stationary peripheral stalk. During catalysis, ATP synthesis in the catalytic domain of F(1) is coupled via a rotary mechanism of the central stalk subunits to proton translocation. In vivo, can only synthesize ATP although its ATP hydrolase activity can be activated artificially in vitro. Part of the complex F(0) domain. Part of the complex F(0) domain and the peripheric stalk, which acts as a stator to hold the catalytic alpha(3)beta(3) subcomplex and subunit a/ATP6 static relative to the rotary elements.</text>
</comment>
<keyword evidence="2 9" id="KW-0813">Transport</keyword>
<evidence type="ECO:0000256" key="9">
    <source>
        <dbReference type="RuleBase" id="RU368017"/>
    </source>
</evidence>
<evidence type="ECO:0000256" key="8">
    <source>
        <dbReference type="ARBA" id="ARBA00023136"/>
    </source>
</evidence>
<keyword evidence="7 9" id="KW-0496">Mitochondrion</keyword>
<evidence type="ECO:0000256" key="4">
    <source>
        <dbReference type="ARBA" id="ARBA00022781"/>
    </source>
</evidence>
<evidence type="ECO:0000256" key="1">
    <source>
        <dbReference type="ARBA" id="ARBA00003411"/>
    </source>
</evidence>
<name>G8JVN4_ERECY</name>
<dbReference type="PANTHER" id="PTHR12733">
    <property type="entry name" value="MITOCHONDRIAL ATP SYNTHASE B CHAIN"/>
    <property type="match status" value="1"/>
</dbReference>